<evidence type="ECO:0000313" key="1">
    <source>
        <dbReference type="EMBL" id="CAL1296243.1"/>
    </source>
</evidence>
<sequence length="78" mass="8738">MTDCWKYDADRRPSFCFCLQVLQELRTKLATSPLIMPVYNFDYFNQGNVGFDNLGYCASLLNASVSSSESSDYSVATA</sequence>
<dbReference type="EMBL" id="CAXIEN010000392">
    <property type="protein sequence ID" value="CAL1296243.1"/>
    <property type="molecule type" value="Genomic_DNA"/>
</dbReference>
<feature type="non-terminal residue" evidence="1">
    <location>
        <position position="78"/>
    </location>
</feature>
<reference evidence="1 2" key="1">
    <citation type="submission" date="2024-04" db="EMBL/GenBank/DDBJ databases">
        <authorList>
            <person name="Rising A."/>
            <person name="Reimegard J."/>
            <person name="Sonavane S."/>
            <person name="Akerstrom W."/>
            <person name="Nylinder S."/>
            <person name="Hedman E."/>
            <person name="Kallberg Y."/>
        </authorList>
    </citation>
    <scope>NUCLEOTIDE SEQUENCE [LARGE SCALE GENOMIC DNA]</scope>
</reference>
<keyword evidence="2" id="KW-1185">Reference proteome</keyword>
<dbReference type="AlphaFoldDB" id="A0AAV2BJ33"/>
<evidence type="ECO:0000313" key="2">
    <source>
        <dbReference type="Proteomes" id="UP001497382"/>
    </source>
</evidence>
<proteinExistence type="predicted"/>
<accession>A0AAV2BJ33</accession>
<organism evidence="1 2">
    <name type="scientific">Larinioides sclopetarius</name>
    <dbReference type="NCBI Taxonomy" id="280406"/>
    <lineage>
        <taxon>Eukaryota</taxon>
        <taxon>Metazoa</taxon>
        <taxon>Ecdysozoa</taxon>
        <taxon>Arthropoda</taxon>
        <taxon>Chelicerata</taxon>
        <taxon>Arachnida</taxon>
        <taxon>Araneae</taxon>
        <taxon>Araneomorphae</taxon>
        <taxon>Entelegynae</taxon>
        <taxon>Araneoidea</taxon>
        <taxon>Araneidae</taxon>
        <taxon>Larinioides</taxon>
    </lineage>
</organism>
<comment type="caution">
    <text evidence="1">The sequence shown here is derived from an EMBL/GenBank/DDBJ whole genome shotgun (WGS) entry which is preliminary data.</text>
</comment>
<dbReference type="Proteomes" id="UP001497382">
    <property type="component" value="Unassembled WGS sequence"/>
</dbReference>
<protein>
    <submittedName>
        <fullName evidence="1">Uncharacterized protein</fullName>
    </submittedName>
</protein>
<gene>
    <name evidence="1" type="ORF">LARSCL_LOCUS19704</name>
</gene>
<name>A0AAV2BJ33_9ARAC</name>